<dbReference type="PRINTS" id="PR00782">
    <property type="entry name" value="LSHMANOLYSIN"/>
</dbReference>
<dbReference type="OrthoDB" id="527990at2759"/>
<dbReference type="PANTHER" id="PTHR10942">
    <property type="entry name" value="LEISHMANOLYSIN-LIKE PEPTIDASE"/>
    <property type="match status" value="1"/>
</dbReference>
<feature type="signal peptide" evidence="9">
    <location>
        <begin position="1"/>
        <end position="24"/>
    </location>
</feature>
<feature type="binding site" evidence="8">
    <location>
        <position position="185"/>
    </location>
    <ligand>
        <name>Zn(2+)</name>
        <dbReference type="ChEBI" id="CHEBI:29105"/>
        <note>catalytic</note>
    </ligand>
</feature>
<dbReference type="InterPro" id="IPR009030">
    <property type="entry name" value="Growth_fac_rcpt_cys_sf"/>
</dbReference>
<name>A0A1R2BHR2_9CILI</name>
<dbReference type="GO" id="GO:0007155">
    <property type="term" value="P:cell adhesion"/>
    <property type="evidence" value="ECO:0007669"/>
    <property type="project" value="InterPro"/>
</dbReference>
<dbReference type="Proteomes" id="UP000187209">
    <property type="component" value="Unassembled WGS sequence"/>
</dbReference>
<dbReference type="SMART" id="SM00261">
    <property type="entry name" value="FU"/>
    <property type="match status" value="6"/>
</dbReference>
<organism evidence="11 12">
    <name type="scientific">Stentor coeruleus</name>
    <dbReference type="NCBI Taxonomy" id="5963"/>
    <lineage>
        <taxon>Eukaryota</taxon>
        <taxon>Sar</taxon>
        <taxon>Alveolata</taxon>
        <taxon>Ciliophora</taxon>
        <taxon>Postciliodesmatophora</taxon>
        <taxon>Heterotrichea</taxon>
        <taxon>Heterotrichida</taxon>
        <taxon>Stentoridae</taxon>
        <taxon>Stentor</taxon>
    </lineage>
</organism>
<feature type="binding site" evidence="8">
    <location>
        <position position="181"/>
    </location>
    <ligand>
        <name>Zn(2+)</name>
        <dbReference type="ChEBI" id="CHEBI:29105"/>
        <note>catalytic</note>
    </ligand>
</feature>
<feature type="domain" description="EGF-like" evidence="10">
    <location>
        <begin position="623"/>
        <end position="657"/>
    </location>
</feature>
<dbReference type="InterPro" id="IPR001577">
    <property type="entry name" value="Peptidase_M8"/>
</dbReference>
<dbReference type="AlphaFoldDB" id="A0A1R2BHR2"/>
<keyword evidence="6 8" id="KW-0482">Metalloprotease</keyword>
<evidence type="ECO:0000256" key="1">
    <source>
        <dbReference type="ARBA" id="ARBA00005860"/>
    </source>
</evidence>
<dbReference type="PANTHER" id="PTHR10942:SF0">
    <property type="entry name" value="LEISHMANOLYSIN-LIKE PEPTIDASE"/>
    <property type="match status" value="1"/>
</dbReference>
<evidence type="ECO:0000256" key="4">
    <source>
        <dbReference type="ARBA" id="ARBA00022801"/>
    </source>
</evidence>
<dbReference type="Gene3D" id="2.10.220.10">
    <property type="entry name" value="Hormone Receptor, Insulin-like Growth Factor Receptor 1, Chain A, domain 2"/>
    <property type="match status" value="2"/>
</dbReference>
<feature type="domain" description="EGF-like" evidence="10">
    <location>
        <begin position="486"/>
        <end position="514"/>
    </location>
</feature>
<keyword evidence="5 8" id="KW-0862">Zinc</keyword>
<proteinExistence type="inferred from homology"/>
<evidence type="ECO:0000256" key="9">
    <source>
        <dbReference type="SAM" id="SignalP"/>
    </source>
</evidence>
<dbReference type="SMART" id="SM00181">
    <property type="entry name" value="EGF"/>
    <property type="match status" value="10"/>
</dbReference>
<evidence type="ECO:0000256" key="5">
    <source>
        <dbReference type="ARBA" id="ARBA00022833"/>
    </source>
</evidence>
<evidence type="ECO:0000256" key="7">
    <source>
        <dbReference type="PIRSR" id="PIRSR601577-1"/>
    </source>
</evidence>
<comment type="cofactor">
    <cofactor evidence="8">
        <name>Zn(2+)</name>
        <dbReference type="ChEBI" id="CHEBI:29105"/>
    </cofactor>
    <text evidence="8">Binds 1 zinc ion per subunit.</text>
</comment>
<feature type="domain" description="EGF-like" evidence="10">
    <location>
        <begin position="858"/>
        <end position="887"/>
    </location>
</feature>
<comment type="caution">
    <text evidence="11">The sequence shown here is derived from an EMBL/GenBank/DDBJ whole genome shotgun (WGS) entry which is preliminary data.</text>
</comment>
<feature type="chain" id="PRO_5012706570" description="EGF-like domain-containing protein" evidence="9">
    <location>
        <begin position="25"/>
        <end position="1010"/>
    </location>
</feature>
<gene>
    <name evidence="11" type="ORF">SteCoe_24309</name>
</gene>
<evidence type="ECO:0000256" key="2">
    <source>
        <dbReference type="ARBA" id="ARBA00022670"/>
    </source>
</evidence>
<evidence type="ECO:0000256" key="8">
    <source>
        <dbReference type="PIRSR" id="PIRSR601577-2"/>
    </source>
</evidence>
<keyword evidence="2" id="KW-0645">Protease</keyword>
<feature type="domain" description="EGF-like" evidence="10">
    <location>
        <begin position="520"/>
        <end position="559"/>
    </location>
</feature>
<sequence length="1010" mass="110791">MLMEKPIFLLYMFFLYHLSTPLSCGGVHDSISFGPSHKRSLLTRDTTYSPIRLTFYYYNFTLNDSDLENYFNNTLMKQINDFFSAALQVKRIQGSLFMTGITTCGSEVEVPISHQESGVENTDILIYITSNSLTSQSYVSYAGACALESSNFQNVYAGRVVVNSINFALASNENRYTIIVHEITHLLGFSSSLYGYWKNSSGLAYDNVLGVYTKRGASKVYLITPNVKSKAQEIFDCSTLEGMELEDQGSSSTSLSHWDMRILINDFMIAHVANDLVYTTLTLALLKDTGWYDVNYTIGQVPIFGVDKKCDFFTTKCLENSLTKFPEYFCDTSLEKLCDFNYLYKAYCNVATYTSALPSAFQYFSNTKKGGSDLYTDYCPYRQGFLDGSCRGNSLSTFVNPLASETISSRSRCFISTLVLKNNIVPTSGSACYEVTSCSNEYATITISGSTVQCSLTSNTPEQKTVEGFDGLLTCPPSGILCQNIPCKDNCHGRGACIGQGCVCFAGVSGETCSIECGQNCASCNETTCLICLKANMVLEGNHCICDTGYIIDANGNCLSEIRTCELLCGNCIIDPNFLVPAVCNGCVDYAIEDSVSKKCTCQDPYYDSGNGSCLKCPDLCEKCTAESCLQCVLNAKIDGVTCSCENFYYKSDSRCLDCPNNCLTCLNSTICDICSDGYYLSNNTTCSKCKDNCLNCNDYEQCNLCNNSMYFYNGDCLSGCPSETYNDDGSCYDCLIDYCKTCILGGKCLECIDGYILKNNTCYNQCPDNCYNCTNAGICDECDDGYFLNDGMCYKCSVGCGKCSLGDLCEECFGDFVLVNGSCNIVCPDNCRYCTSVSLCDVCKNAHFKNIIGQCEACPASCASCLSSTICTSCTSEYYLQSSTCLPKCSDNCKTCLSGICLACNSGYSLKSGVCHINCPLNCKSCDYQGKCQSCNNGFYINSGSCFKCDSNCLTCTSLSKCKTCHKGYFLSQTTCSKCSHYCLICTSENSCEKCENTYTLQNKQCVKS</sequence>
<dbReference type="Pfam" id="PF01457">
    <property type="entry name" value="Peptidase_M8"/>
    <property type="match status" value="1"/>
</dbReference>
<accession>A0A1R2BHR2</accession>
<dbReference type="SUPFAM" id="SSF55486">
    <property type="entry name" value="Metalloproteases ('zincins'), catalytic domain"/>
    <property type="match status" value="1"/>
</dbReference>
<evidence type="ECO:0000313" key="12">
    <source>
        <dbReference type="Proteomes" id="UP000187209"/>
    </source>
</evidence>
<dbReference type="FunFam" id="3.90.132.10:FF:000001">
    <property type="entry name" value="leishmanolysin-like peptidase isoform X2"/>
    <property type="match status" value="1"/>
</dbReference>
<protein>
    <recommendedName>
        <fullName evidence="10">EGF-like domain-containing protein</fullName>
    </recommendedName>
</protein>
<dbReference type="GO" id="GO:0046872">
    <property type="term" value="F:metal ion binding"/>
    <property type="evidence" value="ECO:0007669"/>
    <property type="project" value="UniProtKB-KW"/>
</dbReference>
<keyword evidence="12" id="KW-1185">Reference proteome</keyword>
<dbReference type="Gene3D" id="3.10.170.20">
    <property type="match status" value="1"/>
</dbReference>
<dbReference type="GO" id="GO:0016020">
    <property type="term" value="C:membrane"/>
    <property type="evidence" value="ECO:0007669"/>
    <property type="project" value="InterPro"/>
</dbReference>
<feature type="active site" evidence="7">
    <location>
        <position position="182"/>
    </location>
</feature>
<keyword evidence="3 8" id="KW-0479">Metal-binding</keyword>
<keyword evidence="4" id="KW-0378">Hydrolase</keyword>
<evidence type="ECO:0000256" key="6">
    <source>
        <dbReference type="ARBA" id="ARBA00023049"/>
    </source>
</evidence>
<dbReference type="GO" id="GO:0006508">
    <property type="term" value="P:proteolysis"/>
    <property type="evidence" value="ECO:0007669"/>
    <property type="project" value="UniProtKB-KW"/>
</dbReference>
<feature type="domain" description="EGF-like" evidence="10">
    <location>
        <begin position="889"/>
        <end position="917"/>
    </location>
</feature>
<keyword evidence="9" id="KW-0732">Signal</keyword>
<evidence type="ECO:0000256" key="3">
    <source>
        <dbReference type="ARBA" id="ARBA00022723"/>
    </source>
</evidence>
<feature type="domain" description="EGF-like" evidence="10">
    <location>
        <begin position="734"/>
        <end position="764"/>
    </location>
</feature>
<evidence type="ECO:0000259" key="10">
    <source>
        <dbReference type="SMART" id="SM00181"/>
    </source>
</evidence>
<dbReference type="GO" id="GO:0005737">
    <property type="term" value="C:cytoplasm"/>
    <property type="evidence" value="ECO:0007669"/>
    <property type="project" value="TreeGrafter"/>
</dbReference>
<reference evidence="11 12" key="1">
    <citation type="submission" date="2016-11" db="EMBL/GenBank/DDBJ databases">
        <title>The macronuclear genome of Stentor coeruleus: a giant cell with tiny introns.</title>
        <authorList>
            <person name="Slabodnick M."/>
            <person name="Ruby J.G."/>
            <person name="Reiff S.B."/>
            <person name="Swart E.C."/>
            <person name="Gosai S."/>
            <person name="Prabakaran S."/>
            <person name="Witkowska E."/>
            <person name="Larue G.E."/>
            <person name="Fisher S."/>
            <person name="Freeman R.M."/>
            <person name="Gunawardena J."/>
            <person name="Chu W."/>
            <person name="Stover N.A."/>
            <person name="Gregory B.D."/>
            <person name="Nowacki M."/>
            <person name="Derisi J."/>
            <person name="Roy S.W."/>
            <person name="Marshall W.F."/>
            <person name="Sood P."/>
        </authorList>
    </citation>
    <scope>NUCLEOTIDE SEQUENCE [LARGE SCALE GENOMIC DNA]</scope>
    <source>
        <strain evidence="11">WM001</strain>
    </source>
</reference>
<feature type="domain" description="EGF-like" evidence="10">
    <location>
        <begin position="979"/>
        <end position="1008"/>
    </location>
</feature>
<dbReference type="GO" id="GO:0004222">
    <property type="term" value="F:metalloendopeptidase activity"/>
    <property type="evidence" value="ECO:0007669"/>
    <property type="project" value="InterPro"/>
</dbReference>
<feature type="domain" description="EGF-like" evidence="10">
    <location>
        <begin position="658"/>
        <end position="688"/>
    </location>
</feature>
<evidence type="ECO:0000313" key="11">
    <source>
        <dbReference type="EMBL" id="OMJ76323.1"/>
    </source>
</evidence>
<dbReference type="EMBL" id="MPUH01000637">
    <property type="protein sequence ID" value="OMJ76323.1"/>
    <property type="molecule type" value="Genomic_DNA"/>
</dbReference>
<feature type="domain" description="EGF-like" evidence="10">
    <location>
        <begin position="766"/>
        <end position="795"/>
    </location>
</feature>
<dbReference type="InterPro" id="IPR006212">
    <property type="entry name" value="Furin_repeat"/>
</dbReference>
<comment type="similarity">
    <text evidence="1">Belongs to the peptidase M8 family.</text>
</comment>
<dbReference type="Gene3D" id="3.90.132.10">
    <property type="entry name" value="Leishmanolysin , domain 2"/>
    <property type="match status" value="1"/>
</dbReference>
<feature type="binding site" evidence="8">
    <location>
        <position position="257"/>
    </location>
    <ligand>
        <name>Zn(2+)</name>
        <dbReference type="ChEBI" id="CHEBI:29105"/>
        <note>catalytic</note>
    </ligand>
</feature>
<dbReference type="InterPro" id="IPR000742">
    <property type="entry name" value="EGF"/>
</dbReference>
<dbReference type="SUPFAM" id="SSF57184">
    <property type="entry name" value="Growth factor receptor domain"/>
    <property type="match status" value="4"/>
</dbReference>
<feature type="domain" description="EGF-like" evidence="10">
    <location>
        <begin position="949"/>
        <end position="978"/>
    </location>
</feature>